<sequence length="74" mass="7954">MKSIDLMVAEVSFSSTGLGIEIGWANALDIPVVCIHKSGTVPSTAISGVSREVIECEGREELKRVVREIVNKPT</sequence>
<accession>A0A2M8LGA0</accession>
<organism evidence="1 2">
    <name type="scientific">Candidatus Uhrbacteria bacterium CG10_big_fil_rev_8_21_14_0_10_48_16</name>
    <dbReference type="NCBI Taxonomy" id="1975038"/>
    <lineage>
        <taxon>Bacteria</taxon>
        <taxon>Candidatus Uhriibacteriota</taxon>
    </lineage>
</organism>
<gene>
    <name evidence="1" type="ORF">COV05_03815</name>
</gene>
<reference evidence="2" key="1">
    <citation type="submission" date="2017-09" db="EMBL/GenBank/DDBJ databases">
        <title>Depth-based differentiation of microbial function through sediment-hosted aquifers and enrichment of novel symbionts in the deep terrestrial subsurface.</title>
        <authorList>
            <person name="Probst A.J."/>
            <person name="Ladd B."/>
            <person name="Jarett J.K."/>
            <person name="Geller-Mcgrath D.E."/>
            <person name="Sieber C.M.K."/>
            <person name="Emerson J.B."/>
            <person name="Anantharaman K."/>
            <person name="Thomas B.C."/>
            <person name="Malmstrom R."/>
            <person name="Stieglmeier M."/>
            <person name="Klingl A."/>
            <person name="Woyke T."/>
            <person name="Ryan C.M."/>
            <person name="Banfield J.F."/>
        </authorList>
    </citation>
    <scope>NUCLEOTIDE SEQUENCE [LARGE SCALE GENOMIC DNA]</scope>
</reference>
<dbReference type="EMBL" id="PFEU01000018">
    <property type="protein sequence ID" value="PJE76467.1"/>
    <property type="molecule type" value="Genomic_DNA"/>
</dbReference>
<dbReference type="AlphaFoldDB" id="A0A2M8LGA0"/>
<evidence type="ECO:0000313" key="1">
    <source>
        <dbReference type="EMBL" id="PJE76467.1"/>
    </source>
</evidence>
<proteinExistence type="predicted"/>
<evidence type="ECO:0008006" key="3">
    <source>
        <dbReference type="Google" id="ProtNLM"/>
    </source>
</evidence>
<name>A0A2M8LGA0_9BACT</name>
<dbReference type="Proteomes" id="UP000231436">
    <property type="component" value="Unassembled WGS sequence"/>
</dbReference>
<comment type="caution">
    <text evidence="1">The sequence shown here is derived from an EMBL/GenBank/DDBJ whole genome shotgun (WGS) entry which is preliminary data.</text>
</comment>
<protein>
    <recommendedName>
        <fullName evidence="3">Nucleoside 2-deoxyribosyltransferase</fullName>
    </recommendedName>
</protein>
<dbReference type="Gene3D" id="3.40.50.450">
    <property type="match status" value="1"/>
</dbReference>
<evidence type="ECO:0000313" key="2">
    <source>
        <dbReference type="Proteomes" id="UP000231436"/>
    </source>
</evidence>